<dbReference type="AlphaFoldDB" id="A0A917F7H7"/>
<keyword evidence="9 14" id="KW-0798">TonB box</keyword>
<keyword evidence="6 13" id="KW-0812">Transmembrane</keyword>
<evidence type="ECO:0000256" key="13">
    <source>
        <dbReference type="PROSITE-ProRule" id="PRU01360"/>
    </source>
</evidence>
<dbReference type="PROSITE" id="PS52016">
    <property type="entry name" value="TONB_DEPENDENT_REC_3"/>
    <property type="match status" value="1"/>
</dbReference>
<evidence type="ECO:0000256" key="8">
    <source>
        <dbReference type="ARBA" id="ARBA00023004"/>
    </source>
</evidence>
<dbReference type="GO" id="GO:0015344">
    <property type="term" value="F:siderophore uptake transmembrane transporter activity"/>
    <property type="evidence" value="ECO:0007669"/>
    <property type="project" value="TreeGrafter"/>
</dbReference>
<reference evidence="17" key="2">
    <citation type="submission" date="2020-09" db="EMBL/GenBank/DDBJ databases">
        <authorList>
            <person name="Sun Q."/>
            <person name="Sedlacek I."/>
        </authorList>
    </citation>
    <scope>NUCLEOTIDE SEQUENCE</scope>
    <source>
        <strain evidence="17">CCM 7897</strain>
    </source>
</reference>
<dbReference type="CDD" id="cd01347">
    <property type="entry name" value="ligand_gated_channel"/>
    <property type="match status" value="1"/>
</dbReference>
<evidence type="ECO:0000256" key="10">
    <source>
        <dbReference type="ARBA" id="ARBA00023136"/>
    </source>
</evidence>
<keyword evidence="5" id="KW-0410">Iron transport</keyword>
<keyword evidence="11 17" id="KW-0675">Receptor</keyword>
<dbReference type="Gene3D" id="2.170.130.10">
    <property type="entry name" value="TonB-dependent receptor, plug domain"/>
    <property type="match status" value="1"/>
</dbReference>
<evidence type="ECO:0000256" key="14">
    <source>
        <dbReference type="RuleBase" id="RU003357"/>
    </source>
</evidence>
<comment type="subcellular location">
    <subcellularLocation>
        <location evidence="1 13">Cell outer membrane</location>
        <topology evidence="1 13">Multi-pass membrane protein</topology>
    </subcellularLocation>
</comment>
<dbReference type="Pfam" id="PF00593">
    <property type="entry name" value="TonB_dep_Rec_b-barrel"/>
    <property type="match status" value="1"/>
</dbReference>
<evidence type="ECO:0000256" key="1">
    <source>
        <dbReference type="ARBA" id="ARBA00004571"/>
    </source>
</evidence>
<keyword evidence="3 13" id="KW-0813">Transport</keyword>
<dbReference type="Pfam" id="PF13505">
    <property type="entry name" value="OMP_b-brl"/>
    <property type="match status" value="1"/>
</dbReference>
<evidence type="ECO:0000313" key="17">
    <source>
        <dbReference type="EMBL" id="GGF51264.1"/>
    </source>
</evidence>
<keyword evidence="10 13" id="KW-0472">Membrane</keyword>
<reference evidence="17" key="1">
    <citation type="journal article" date="2014" name="Int. J. Syst. Evol. Microbiol.">
        <title>Complete genome sequence of Corynebacterium casei LMG S-19264T (=DSM 44701T), isolated from a smear-ripened cheese.</title>
        <authorList>
            <consortium name="US DOE Joint Genome Institute (JGI-PGF)"/>
            <person name="Walter F."/>
            <person name="Albersmeier A."/>
            <person name="Kalinowski J."/>
            <person name="Ruckert C."/>
        </authorList>
    </citation>
    <scope>NUCLEOTIDE SEQUENCE</scope>
    <source>
        <strain evidence="17">CCM 7897</strain>
    </source>
</reference>
<dbReference type="SUPFAM" id="SSF56925">
    <property type="entry name" value="OMPA-like"/>
    <property type="match status" value="1"/>
</dbReference>
<proteinExistence type="inferred from homology"/>
<dbReference type="EMBL" id="BMCT01000001">
    <property type="protein sequence ID" value="GGF51264.1"/>
    <property type="molecule type" value="Genomic_DNA"/>
</dbReference>
<evidence type="ECO:0000256" key="12">
    <source>
        <dbReference type="ARBA" id="ARBA00023237"/>
    </source>
</evidence>
<protein>
    <submittedName>
        <fullName evidence="17">TonB-dependent receptor</fullName>
    </submittedName>
</protein>
<evidence type="ECO:0000256" key="2">
    <source>
        <dbReference type="ARBA" id="ARBA00009810"/>
    </source>
</evidence>
<evidence type="ECO:0000256" key="7">
    <source>
        <dbReference type="ARBA" id="ARBA00022729"/>
    </source>
</evidence>
<gene>
    <name evidence="17" type="primary">hasR</name>
    <name evidence="17" type="ORF">GCM10007301_08350</name>
</gene>
<feature type="chain" id="PRO_5038008023" evidence="15">
    <location>
        <begin position="24"/>
        <end position="1168"/>
    </location>
</feature>
<dbReference type="SMART" id="SM00965">
    <property type="entry name" value="STN"/>
    <property type="match status" value="1"/>
</dbReference>
<dbReference type="Pfam" id="PF07715">
    <property type="entry name" value="Plug"/>
    <property type="match status" value="1"/>
</dbReference>
<dbReference type="GO" id="GO:0044718">
    <property type="term" value="P:siderophore transmembrane transport"/>
    <property type="evidence" value="ECO:0007669"/>
    <property type="project" value="TreeGrafter"/>
</dbReference>
<comment type="caution">
    <text evidence="17">The sequence shown here is derived from an EMBL/GenBank/DDBJ whole genome shotgun (WGS) entry which is preliminary data.</text>
</comment>
<dbReference type="Gene3D" id="2.40.170.20">
    <property type="entry name" value="TonB-dependent receptor, beta-barrel domain"/>
    <property type="match status" value="1"/>
</dbReference>
<dbReference type="InterPro" id="IPR027385">
    <property type="entry name" value="Beta-barrel_OMP"/>
</dbReference>
<evidence type="ECO:0000256" key="11">
    <source>
        <dbReference type="ARBA" id="ARBA00023170"/>
    </source>
</evidence>
<dbReference type="Proteomes" id="UP000606044">
    <property type="component" value="Unassembled WGS sequence"/>
</dbReference>
<keyword evidence="4 13" id="KW-1134">Transmembrane beta strand</keyword>
<evidence type="ECO:0000256" key="6">
    <source>
        <dbReference type="ARBA" id="ARBA00022692"/>
    </source>
</evidence>
<evidence type="ECO:0000256" key="4">
    <source>
        <dbReference type="ARBA" id="ARBA00022452"/>
    </source>
</evidence>
<keyword evidence="18" id="KW-1185">Reference proteome</keyword>
<evidence type="ECO:0000256" key="9">
    <source>
        <dbReference type="ARBA" id="ARBA00023077"/>
    </source>
</evidence>
<keyword evidence="8" id="KW-0408">Iron</keyword>
<dbReference type="InterPro" id="IPR036942">
    <property type="entry name" value="Beta-barrel_TonB_sf"/>
</dbReference>
<name>A0A917F7H7_9HYPH</name>
<dbReference type="InterPro" id="IPR039426">
    <property type="entry name" value="TonB-dep_rcpt-like"/>
</dbReference>
<keyword evidence="12 13" id="KW-0998">Cell outer membrane</keyword>
<dbReference type="GO" id="GO:0009279">
    <property type="term" value="C:cell outer membrane"/>
    <property type="evidence" value="ECO:0007669"/>
    <property type="project" value="UniProtKB-SubCell"/>
</dbReference>
<evidence type="ECO:0000256" key="15">
    <source>
        <dbReference type="SAM" id="SignalP"/>
    </source>
</evidence>
<dbReference type="PANTHER" id="PTHR30069:SF41">
    <property type="entry name" value="HEME_HEMOPEXIN UTILIZATION PROTEIN C"/>
    <property type="match status" value="1"/>
</dbReference>
<dbReference type="Gene3D" id="3.55.50.30">
    <property type="match status" value="1"/>
</dbReference>
<evidence type="ECO:0000256" key="5">
    <source>
        <dbReference type="ARBA" id="ARBA00022496"/>
    </source>
</evidence>
<dbReference type="InterPro" id="IPR000531">
    <property type="entry name" value="Beta-barrel_TonB"/>
</dbReference>
<accession>A0A917F7H7</accession>
<organism evidence="17 18">
    <name type="scientific">Azorhizobium oxalatiphilum</name>
    <dbReference type="NCBI Taxonomy" id="980631"/>
    <lineage>
        <taxon>Bacteria</taxon>
        <taxon>Pseudomonadati</taxon>
        <taxon>Pseudomonadota</taxon>
        <taxon>Alphaproteobacteria</taxon>
        <taxon>Hyphomicrobiales</taxon>
        <taxon>Xanthobacteraceae</taxon>
        <taxon>Azorhizobium</taxon>
    </lineage>
</organism>
<evidence type="ECO:0000256" key="3">
    <source>
        <dbReference type="ARBA" id="ARBA00022448"/>
    </source>
</evidence>
<dbReference type="InterPro" id="IPR012910">
    <property type="entry name" value="Plug_dom"/>
</dbReference>
<evidence type="ECO:0000259" key="16">
    <source>
        <dbReference type="SMART" id="SM00965"/>
    </source>
</evidence>
<dbReference type="InterPro" id="IPR011250">
    <property type="entry name" value="OMP/PagP_B-barrel"/>
</dbReference>
<evidence type="ECO:0000313" key="18">
    <source>
        <dbReference type="Proteomes" id="UP000606044"/>
    </source>
</evidence>
<keyword evidence="7 15" id="KW-0732">Signal</keyword>
<keyword evidence="5" id="KW-0406">Ion transport</keyword>
<sequence>MAALMMSTSVAVIAGMASRPAAAQSASQIAFSVPAGPLDQALVQFGRQAGLQVTYLAPLAAGRLSSGISGTMSRDQALAQLLRGSGLSYSFTNARTVQISGPGASASAVVEGAMQLDIIDVSRGGMTATAPYETPAPVSHISQENIERFRGSSPADIFRGTPGVMSGESRNGGGGIDVNIRGMQGMGRVAVTVDGAENGISVYQGYQGASNRTFVDPDLLAGIDIKKGSDVASRGIAGTVTMRTVGADDVVKPGDSWGMRVKGGFGTNTAEPDAGAVGGYRWPSSPSAAPVATPSAEGMDRPGFFQPTSGSGSAIVAVKQEAYDLLFGYAYRAQGNYFAGTNGAGANPVNIGPQRICTVSGYCQNWPSYVENQGLTNYRAGEEVLNTQSRTESWLAKTTLRLENDQTIQLGYTGYVGEAGDLLASRFTGERGQPTQQKLTSGTKLDSVTARYRWNPVDDDLWNVTANLWLTNLEMRNPRRGGGVITPQAIGLGEDFRTGADSRMWGGDVANTSVFADGQWKLTLGASYISEDTRPSDYSDILEGWLNLRDAQRQEAATYTKVAYQPFDWLTLNAGLRYAHSWTEDRRTSANTDDYLSDDPNKDQGGFSPSVGVVVEPIDGLQFYTNYSSTLRFPSLVEGVSAFTLIVNENVEPERANNWEAGVNYKIDNVLAANDKAMFKFGYFNWDIENYIARHYTSFYDVAGGYTYTGMQIFNIDRARFSGLEFSGRYEWGGLTAELAANYYLDIEYCRTADTCENKSLYGDYATNHVPPEYAASLTLSQKLFDDALTVGGRLSYTGPRAIEHGDVTAQGAAQFIEQIKWNPYWLLDVFVEYKINDNWTASARVENVTDTYYVDPLGLVNQPGPGRTFYANLTGTFGGSEMVDVPRFPRFNKPAGTRNDWTGFYVGGHGGGAFADLVGTTTTSAGVPVPLENVDQQTKDLMFGGQFGFNYQFDNRFVVGLEASYSRTYMEGSRDILASEGTLGANGYLASTTHYEFDWMATLRGRLGYSFDRLFVYASGGLAFLHEEQTRDQYRSDSGDKWAPYGYATQPYFIESAKANRTGWTIGAGAEYALNDRWSVSADYAYARFGAKDFNFANARSGMTRDYTESVGTIIGYEPDVSDPSVLWPIYEYSNVQRAGTSGMVVGRKSSTGIDLSTLKIGLNYRF</sequence>
<feature type="domain" description="Secretin/TonB short N-terminal" evidence="16">
    <location>
        <begin position="51"/>
        <end position="102"/>
    </location>
</feature>
<feature type="signal peptide" evidence="15">
    <location>
        <begin position="1"/>
        <end position="23"/>
    </location>
</feature>
<dbReference type="Gene3D" id="2.40.160.20">
    <property type="match status" value="1"/>
</dbReference>
<dbReference type="InterPro" id="IPR037066">
    <property type="entry name" value="Plug_dom_sf"/>
</dbReference>
<dbReference type="PANTHER" id="PTHR30069">
    <property type="entry name" value="TONB-DEPENDENT OUTER MEMBRANE RECEPTOR"/>
    <property type="match status" value="1"/>
</dbReference>
<comment type="similarity">
    <text evidence="2 13 14">Belongs to the TonB-dependent receptor family.</text>
</comment>
<dbReference type="SUPFAM" id="SSF56935">
    <property type="entry name" value="Porins"/>
    <property type="match status" value="1"/>
</dbReference>
<dbReference type="InterPro" id="IPR011662">
    <property type="entry name" value="Secretin/TonB_short_N"/>
</dbReference>